<dbReference type="GO" id="GO:0008233">
    <property type="term" value="F:peptidase activity"/>
    <property type="evidence" value="ECO:0007669"/>
    <property type="project" value="InterPro"/>
</dbReference>
<organism evidence="4 5">
    <name type="scientific">Hyaloscypha variabilis (strain UAMH 11265 / GT02V1 / F)</name>
    <name type="common">Meliniomyces variabilis</name>
    <dbReference type="NCBI Taxonomy" id="1149755"/>
    <lineage>
        <taxon>Eukaryota</taxon>
        <taxon>Fungi</taxon>
        <taxon>Dikarya</taxon>
        <taxon>Ascomycota</taxon>
        <taxon>Pezizomycotina</taxon>
        <taxon>Leotiomycetes</taxon>
        <taxon>Helotiales</taxon>
        <taxon>Hyaloscyphaceae</taxon>
        <taxon>Hyaloscypha</taxon>
        <taxon>Hyaloscypha variabilis</taxon>
    </lineage>
</organism>
<keyword evidence="5" id="KW-1185">Reference proteome</keyword>
<feature type="domain" description="AB hydrolase-1" evidence="3">
    <location>
        <begin position="68"/>
        <end position="226"/>
    </location>
</feature>
<dbReference type="EMBL" id="KZ613963">
    <property type="protein sequence ID" value="PMD31156.1"/>
    <property type="molecule type" value="Genomic_DNA"/>
</dbReference>
<protein>
    <submittedName>
        <fullName evidence="4">Alpha/beta-hydrolase</fullName>
    </submittedName>
</protein>
<dbReference type="Gene3D" id="3.40.50.1820">
    <property type="entry name" value="alpha/beta hydrolase"/>
    <property type="match status" value="1"/>
</dbReference>
<dbReference type="PRINTS" id="PR00793">
    <property type="entry name" value="PROAMNOPTASE"/>
</dbReference>
<dbReference type="STRING" id="1149755.A0A2J6QY01"/>
<dbReference type="OrthoDB" id="1898734at2759"/>
<name>A0A2J6QY01_HYAVF</name>
<dbReference type="InterPro" id="IPR002410">
    <property type="entry name" value="Peptidase_S33"/>
</dbReference>
<evidence type="ECO:0000256" key="2">
    <source>
        <dbReference type="ARBA" id="ARBA00022801"/>
    </source>
</evidence>
<dbReference type="PANTHER" id="PTHR43248:SF2">
    <property type="entry name" value="PROLYL AMINOPEPTIDASE"/>
    <property type="match status" value="1"/>
</dbReference>
<gene>
    <name evidence="4" type="ORF">L207DRAFT_519430</name>
</gene>
<reference evidence="4 5" key="1">
    <citation type="submission" date="2016-04" db="EMBL/GenBank/DDBJ databases">
        <title>A degradative enzymes factory behind the ericoid mycorrhizal symbiosis.</title>
        <authorList>
            <consortium name="DOE Joint Genome Institute"/>
            <person name="Martino E."/>
            <person name="Morin E."/>
            <person name="Grelet G."/>
            <person name="Kuo A."/>
            <person name="Kohler A."/>
            <person name="Daghino S."/>
            <person name="Barry K."/>
            <person name="Choi C."/>
            <person name="Cichocki N."/>
            <person name="Clum A."/>
            <person name="Copeland A."/>
            <person name="Hainaut M."/>
            <person name="Haridas S."/>
            <person name="Labutti K."/>
            <person name="Lindquist E."/>
            <person name="Lipzen A."/>
            <person name="Khouja H.-R."/>
            <person name="Murat C."/>
            <person name="Ohm R."/>
            <person name="Olson A."/>
            <person name="Spatafora J."/>
            <person name="Veneault-Fourrey C."/>
            <person name="Henrissat B."/>
            <person name="Grigoriev I."/>
            <person name="Martin F."/>
            <person name="Perotto S."/>
        </authorList>
    </citation>
    <scope>NUCLEOTIDE SEQUENCE [LARGE SCALE GENOMIC DNA]</scope>
    <source>
        <strain evidence="4 5">F</strain>
    </source>
</reference>
<dbReference type="InterPro" id="IPR000073">
    <property type="entry name" value="AB_hydrolase_1"/>
</dbReference>
<evidence type="ECO:0000313" key="5">
    <source>
        <dbReference type="Proteomes" id="UP000235786"/>
    </source>
</evidence>
<dbReference type="SUPFAM" id="SSF53474">
    <property type="entry name" value="alpha/beta-Hydrolases"/>
    <property type="match status" value="2"/>
</dbReference>
<dbReference type="Proteomes" id="UP000235786">
    <property type="component" value="Unassembled WGS sequence"/>
</dbReference>
<dbReference type="InterPro" id="IPR029058">
    <property type="entry name" value="AB_hydrolase_fold"/>
</dbReference>
<keyword evidence="2 4" id="KW-0378">Hydrolase</keyword>
<comment type="similarity">
    <text evidence="1">Belongs to the peptidase S33 family.</text>
</comment>
<dbReference type="InterPro" id="IPR051601">
    <property type="entry name" value="Serine_prot/Carboxylest_S33"/>
</dbReference>
<evidence type="ECO:0000313" key="4">
    <source>
        <dbReference type="EMBL" id="PMD31156.1"/>
    </source>
</evidence>
<dbReference type="PANTHER" id="PTHR43248">
    <property type="entry name" value="2-SUCCINYL-6-HYDROXY-2,4-CYCLOHEXADIENE-1-CARBOXYLATE SYNTHASE"/>
    <property type="match status" value="1"/>
</dbReference>
<dbReference type="GO" id="GO:0006508">
    <property type="term" value="P:proteolysis"/>
    <property type="evidence" value="ECO:0007669"/>
    <property type="project" value="InterPro"/>
</dbReference>
<dbReference type="AlphaFoldDB" id="A0A2J6QY01"/>
<sequence>MAFARLVESKSHLIPGKLKVSELLFEVPRDYSNPERGTLQLFGRSVSKYEKPAAALSDDDSRKKSHKPWMLYLQGGPGIGCPPPQDFPMTKFILDKGYQMLYLDQRGTGLSTPVSAGTLVLQGDVHRQADYLKLFRADSIVKDCEAVRKTLTEDYPSELKKWSVFGQSYGGFVALTYLSFAPHGLREVFTTGGLPPIGQTPEQVYRATFRKCAERNKAYYKKYPEDIDAVHGLAFHIKSKGGLQLPSGGVLTVRGFLTLGRSFGAHGGLDAVHDLVFRMKRDIHQFQFITRPTLSALERALSFDDNVIYAVLHESIYCENEASKWAADRVGRSLREFAWLSGAPQSASSVSEAPLYFSGEMIFPFLFDIFPELEKLAIVADEIAKYSGWPELYDLFQLARNEVPLYAATFIDDMYVDFGIAQQTARLVKNCRQYITNGMYHNALRSKTDDLLKEIFALRDDPID</sequence>
<evidence type="ECO:0000256" key="1">
    <source>
        <dbReference type="ARBA" id="ARBA00010088"/>
    </source>
</evidence>
<evidence type="ECO:0000259" key="3">
    <source>
        <dbReference type="Pfam" id="PF00561"/>
    </source>
</evidence>
<accession>A0A2J6QY01</accession>
<proteinExistence type="inferred from homology"/>
<dbReference type="Pfam" id="PF00561">
    <property type="entry name" value="Abhydrolase_1"/>
    <property type="match status" value="1"/>
</dbReference>